<sequence>MLKKILIGVVILSIVAVASMVLMVGYANKIKGGNEKILTSKNASPKKALIIFQPSLSDVTSLMANSIAKGLNDEGYEVTLNYPEKDLKYDISKYSIVIFGSPNYARNPLTVVTDYMSKIKDLSSKKVIVFSTGADASKKDELEIMEKSLNGTKPYKKVKFLSSSKNESESKAYNLGKELSKE</sequence>
<dbReference type="HOGENOM" id="CLU_125361_0_0_9"/>
<dbReference type="RefSeq" id="WP_029159522.1">
    <property type="nucleotide sequence ID" value="NZ_CP009933.1"/>
</dbReference>
<dbReference type="EMBL" id="CP009933">
    <property type="protein sequence ID" value="AKA68018.1"/>
    <property type="molecule type" value="Genomic_DNA"/>
</dbReference>
<reference evidence="3 4" key="1">
    <citation type="journal article" date="2015" name="J. Biotechnol.">
        <title>Complete genome sequence of a malodorant-producing acetogen, Clostridium scatologenes ATCC 25775(T).</title>
        <authorList>
            <person name="Zhu Z."/>
            <person name="Guo T."/>
            <person name="Zheng H."/>
            <person name="Song T."/>
            <person name="Ouyang P."/>
            <person name="Xie J."/>
        </authorList>
    </citation>
    <scope>NUCLEOTIDE SEQUENCE [LARGE SCALE GENOMIC DNA]</scope>
    <source>
        <strain evidence="3 4">ATCC 25775</strain>
    </source>
</reference>
<evidence type="ECO:0000259" key="2">
    <source>
        <dbReference type="PROSITE" id="PS50902"/>
    </source>
</evidence>
<dbReference type="Pfam" id="PF12724">
    <property type="entry name" value="Flavodoxin_5"/>
    <property type="match status" value="1"/>
</dbReference>
<keyword evidence="1" id="KW-0472">Membrane</keyword>
<dbReference type="GO" id="GO:0010181">
    <property type="term" value="F:FMN binding"/>
    <property type="evidence" value="ECO:0007669"/>
    <property type="project" value="InterPro"/>
</dbReference>
<dbReference type="Gene3D" id="3.40.50.360">
    <property type="match status" value="1"/>
</dbReference>
<dbReference type="SUPFAM" id="SSF52218">
    <property type="entry name" value="Flavoproteins"/>
    <property type="match status" value="1"/>
</dbReference>
<dbReference type="STRING" id="1548.CSCA_0893"/>
<evidence type="ECO:0000313" key="3">
    <source>
        <dbReference type="EMBL" id="AKA68018.1"/>
    </source>
</evidence>
<dbReference type="InterPro" id="IPR026816">
    <property type="entry name" value="Flavodoxin_dom"/>
</dbReference>
<accession>A0A0E3JXC4</accession>
<keyword evidence="1" id="KW-0812">Transmembrane</keyword>
<dbReference type="GO" id="GO:0016651">
    <property type="term" value="F:oxidoreductase activity, acting on NAD(P)H"/>
    <property type="evidence" value="ECO:0007669"/>
    <property type="project" value="UniProtKB-ARBA"/>
</dbReference>
<evidence type="ECO:0000313" key="4">
    <source>
        <dbReference type="Proteomes" id="UP000033115"/>
    </source>
</evidence>
<keyword evidence="1" id="KW-1133">Transmembrane helix</keyword>
<feature type="domain" description="Flavodoxin-like" evidence="2">
    <location>
        <begin position="49"/>
        <end position="182"/>
    </location>
</feature>
<feature type="transmembrane region" description="Helical" evidence="1">
    <location>
        <begin position="6"/>
        <end position="27"/>
    </location>
</feature>
<dbReference type="AlphaFoldDB" id="A0A0E3JXC4"/>
<name>A0A0E3JXC4_CLOSL</name>
<proteinExistence type="predicted"/>
<dbReference type="InterPro" id="IPR008254">
    <property type="entry name" value="Flavodoxin/NO_synth"/>
</dbReference>
<dbReference type="PROSITE" id="PS50902">
    <property type="entry name" value="FLAVODOXIN_LIKE"/>
    <property type="match status" value="1"/>
</dbReference>
<dbReference type="KEGG" id="csq:CSCA_0893"/>
<keyword evidence="4" id="KW-1185">Reference proteome</keyword>
<protein>
    <submittedName>
        <fullName evidence="3">Flavodoxin</fullName>
    </submittedName>
</protein>
<evidence type="ECO:0000256" key="1">
    <source>
        <dbReference type="SAM" id="Phobius"/>
    </source>
</evidence>
<gene>
    <name evidence="3" type="ORF">CSCA_0893</name>
</gene>
<dbReference type="Proteomes" id="UP000033115">
    <property type="component" value="Chromosome"/>
</dbReference>
<organism evidence="3 4">
    <name type="scientific">Clostridium scatologenes</name>
    <dbReference type="NCBI Taxonomy" id="1548"/>
    <lineage>
        <taxon>Bacteria</taxon>
        <taxon>Bacillati</taxon>
        <taxon>Bacillota</taxon>
        <taxon>Clostridia</taxon>
        <taxon>Eubacteriales</taxon>
        <taxon>Clostridiaceae</taxon>
        <taxon>Clostridium</taxon>
    </lineage>
</organism>
<dbReference type="InterPro" id="IPR029039">
    <property type="entry name" value="Flavoprotein-like_sf"/>
</dbReference>